<dbReference type="GO" id="GO:0016810">
    <property type="term" value="F:hydrolase activity, acting on carbon-nitrogen (but not peptide) bonds"/>
    <property type="evidence" value="ECO:0007669"/>
    <property type="project" value="InterPro"/>
</dbReference>
<comment type="caution">
    <text evidence="3">The sequence shown here is derived from an EMBL/GenBank/DDBJ whole genome shotgun (WGS) entry which is preliminary data.</text>
</comment>
<dbReference type="SMART" id="SM00257">
    <property type="entry name" value="LysM"/>
    <property type="match status" value="3"/>
</dbReference>
<dbReference type="AlphaFoldDB" id="A0A4R2T219"/>
<dbReference type="CDD" id="cd10955">
    <property type="entry name" value="CE4_BH0857_like"/>
    <property type="match status" value="1"/>
</dbReference>
<gene>
    <name evidence="3" type="ORF">EDD79_10692</name>
</gene>
<evidence type="ECO:0000313" key="4">
    <source>
        <dbReference type="Proteomes" id="UP000295504"/>
    </source>
</evidence>
<dbReference type="Proteomes" id="UP000295504">
    <property type="component" value="Unassembled WGS sequence"/>
</dbReference>
<dbReference type="SUPFAM" id="SSF88713">
    <property type="entry name" value="Glycoside hydrolase/deacetylase"/>
    <property type="match status" value="1"/>
</dbReference>
<protein>
    <submittedName>
        <fullName evidence="3">Peptidoglycan/xylan/chitin deacetylase (PgdA/CDA1 family)</fullName>
    </submittedName>
</protein>
<evidence type="ECO:0000313" key="3">
    <source>
        <dbReference type="EMBL" id="TCP94844.1"/>
    </source>
</evidence>
<dbReference type="Gene3D" id="3.20.20.370">
    <property type="entry name" value="Glycoside hydrolase/deacetylase"/>
    <property type="match status" value="1"/>
</dbReference>
<organism evidence="3 4">
    <name type="scientific">Serpentinicella alkaliphila</name>
    <dbReference type="NCBI Taxonomy" id="1734049"/>
    <lineage>
        <taxon>Bacteria</taxon>
        <taxon>Bacillati</taxon>
        <taxon>Bacillota</taxon>
        <taxon>Clostridia</taxon>
        <taxon>Peptostreptococcales</taxon>
        <taxon>Natronincolaceae</taxon>
        <taxon>Serpentinicella</taxon>
    </lineage>
</organism>
<dbReference type="Pfam" id="PF01476">
    <property type="entry name" value="LysM"/>
    <property type="match status" value="3"/>
</dbReference>
<evidence type="ECO:0000259" key="1">
    <source>
        <dbReference type="PROSITE" id="PS51677"/>
    </source>
</evidence>
<feature type="domain" description="LysM" evidence="2">
    <location>
        <begin position="334"/>
        <end position="378"/>
    </location>
</feature>
<dbReference type="Gene3D" id="3.10.350.10">
    <property type="entry name" value="LysM domain"/>
    <property type="match status" value="3"/>
</dbReference>
<dbReference type="CDD" id="cd00118">
    <property type="entry name" value="LysM"/>
    <property type="match status" value="3"/>
</dbReference>
<dbReference type="InterPro" id="IPR036779">
    <property type="entry name" value="LysM_dom_sf"/>
</dbReference>
<evidence type="ECO:0000259" key="2">
    <source>
        <dbReference type="PROSITE" id="PS51782"/>
    </source>
</evidence>
<dbReference type="PANTHER" id="PTHR33734">
    <property type="entry name" value="LYSM DOMAIN-CONTAINING GPI-ANCHORED PROTEIN 2"/>
    <property type="match status" value="1"/>
</dbReference>
<dbReference type="InterPro" id="IPR018392">
    <property type="entry name" value="LysM"/>
</dbReference>
<dbReference type="Pfam" id="PF01522">
    <property type="entry name" value="Polysacc_deac_1"/>
    <property type="match status" value="1"/>
</dbReference>
<feature type="domain" description="LysM" evidence="2">
    <location>
        <begin position="382"/>
        <end position="426"/>
    </location>
</feature>
<dbReference type="GO" id="GO:0005975">
    <property type="term" value="P:carbohydrate metabolic process"/>
    <property type="evidence" value="ECO:0007669"/>
    <property type="project" value="InterPro"/>
</dbReference>
<feature type="domain" description="LysM" evidence="2">
    <location>
        <begin position="277"/>
        <end position="320"/>
    </location>
</feature>
<dbReference type="InterPro" id="IPR011330">
    <property type="entry name" value="Glyco_hydro/deAcase_b/a-brl"/>
</dbReference>
<feature type="domain" description="NodB homology" evidence="1">
    <location>
        <begin position="63"/>
        <end position="257"/>
    </location>
</feature>
<sequence>MRKTYFILPIVLICLINLFTINSYGQTVEQLRSEMVNKYRNQIPQEWSENATGVKNRIATNEKIIALTFDACGQGGFSDGYDKKLIDFLIRENIPATLFISGNWIDKNPTIFQELSKNSLFEIENHGTLHKPLSVNGKSAYGIKGTTNVTEVVNEILLNERKIQNVIGKKPKYFRSGTTFYDEVAVKIANDLGYEIINYNVLGDAGATFNKQQIINSAMNSTPGSIILYHMNRPESDIADGLIEVLPRLRNLGYRFVKLEEYHNQLAPRTILPSNYIYYNVVSGDSLWEISNKFGTTVQDVQKFNNLKTNSLYVNQLLILPITDPDRLTPPIEVSHSVVRGDSLWSISNRYKSSLSSIYRRNNLNEKSILQIGQRIIVPVEITHTVVSGDTLWHIGLRYGVSLQEIYDRNNLSQSSMIVVGQRIVIPSIKMHY</sequence>
<keyword evidence="4" id="KW-1185">Reference proteome</keyword>
<dbReference type="OrthoDB" id="9784220at2"/>
<dbReference type="PANTHER" id="PTHR33734:SF22">
    <property type="entry name" value="MEMBRANE-BOUND LYTIC MUREIN TRANSGLYCOSYLASE D"/>
    <property type="match status" value="1"/>
</dbReference>
<dbReference type="EMBL" id="SLYC01000069">
    <property type="protein sequence ID" value="TCP94844.1"/>
    <property type="molecule type" value="Genomic_DNA"/>
</dbReference>
<accession>A0A4R2T219</accession>
<reference evidence="3 4" key="1">
    <citation type="submission" date="2019-03" db="EMBL/GenBank/DDBJ databases">
        <title>Genomic Encyclopedia of Type Strains, Phase IV (KMG-IV): sequencing the most valuable type-strain genomes for metagenomic binning, comparative biology and taxonomic classification.</title>
        <authorList>
            <person name="Goeker M."/>
        </authorList>
    </citation>
    <scope>NUCLEOTIDE SEQUENCE [LARGE SCALE GENOMIC DNA]</scope>
    <source>
        <strain evidence="3 4">DSM 100013</strain>
    </source>
</reference>
<dbReference type="InterPro" id="IPR002509">
    <property type="entry name" value="NODB_dom"/>
</dbReference>
<dbReference type="RefSeq" id="WP_132849782.1">
    <property type="nucleotide sequence ID" value="NZ_CP058648.1"/>
</dbReference>
<dbReference type="PROSITE" id="PS51782">
    <property type="entry name" value="LYSM"/>
    <property type="match status" value="3"/>
</dbReference>
<dbReference type="PROSITE" id="PS51677">
    <property type="entry name" value="NODB"/>
    <property type="match status" value="1"/>
</dbReference>
<proteinExistence type="predicted"/>
<dbReference type="SUPFAM" id="SSF54106">
    <property type="entry name" value="LysM domain"/>
    <property type="match status" value="3"/>
</dbReference>
<name>A0A4R2T219_9FIRM</name>